<evidence type="ECO:0000313" key="4">
    <source>
        <dbReference type="Proteomes" id="UP001651880"/>
    </source>
</evidence>
<dbReference type="EMBL" id="JAJEKE010000002">
    <property type="protein sequence ID" value="MCQ1528892.1"/>
    <property type="molecule type" value="Genomic_DNA"/>
</dbReference>
<dbReference type="InterPro" id="IPR017853">
    <property type="entry name" value="GH"/>
</dbReference>
<sequence>MKKFVAVFLSMIIITGAAIFYITYIWTQNPYEPDKNHLIIGGDIITDIEEPLLEDGNILLSFNAIKKYLDPNAYWDEKLGKVVFTTKDKLITMKTDKLSAMVNQKPVDLNIPARVVDETPYIPIQFLQEMLDITATLASGRIAVIDYNREPVITGKLLEPRGIKRDSSIFSPFVVKKLDAGEKVRVFDRAGKWCKVRTKDGVMGYIEDKYLETGEEARPEPLPQEPAIEPFKPEKGKINMVWEHVVNRNPDISKLKKMEGLDIVSPTWFAVTDGEGNIANKGDMEYVEWAHLNGYQVWGLATNDFNPDNTHIFLNNTDTREKIINQLLIYANLYKLDGINIDFENIYVKDKDMFTQFMRELYPLCREQGLTLSVDVTMISGSANWSQSFNRKALSEAVDYMAVMAYDQHWASSPKAGSVAQYKWVEYGLKRILEEVPAEKIILGMPFYTRLWQEQKVDGSIKVSSKALSMSGIQKILKEKTPEVKWDAESGQYYAQYKENEITYKVWIEDARSINLKSSLVHKYGLAGAAAWRRGFETENIWAVIADNLKDKEDYQQWAQANNFDLLSLE</sequence>
<organism evidence="3 4">
    <name type="scientific">Lutispora saccharofermentans</name>
    <dbReference type="NCBI Taxonomy" id="3024236"/>
    <lineage>
        <taxon>Bacteria</taxon>
        <taxon>Bacillati</taxon>
        <taxon>Bacillota</taxon>
        <taxon>Clostridia</taxon>
        <taxon>Lutisporales</taxon>
        <taxon>Lutisporaceae</taxon>
        <taxon>Lutispora</taxon>
    </lineage>
</organism>
<dbReference type="InterPro" id="IPR011583">
    <property type="entry name" value="Chitinase_II/V-like_cat"/>
</dbReference>
<reference evidence="3 4" key="1">
    <citation type="submission" date="2021-10" db="EMBL/GenBank/DDBJ databases">
        <title>Lutispora strain m25 sp. nov., a thermophilic, non-spore-forming bacterium isolated from a lab-scale methanogenic bioreactor digesting anaerobic sludge.</title>
        <authorList>
            <person name="El Houari A."/>
            <person name="Mcdonald J."/>
        </authorList>
    </citation>
    <scope>NUCLEOTIDE SEQUENCE [LARGE SCALE GENOMIC DNA]</scope>
    <source>
        <strain evidence="4">m25</strain>
    </source>
</reference>
<accession>A0ABT1NCC2</accession>
<dbReference type="Gene3D" id="2.30.30.40">
    <property type="entry name" value="SH3 Domains"/>
    <property type="match status" value="1"/>
</dbReference>
<dbReference type="SUPFAM" id="SSF55383">
    <property type="entry name" value="Copper amine oxidase, domain N"/>
    <property type="match status" value="1"/>
</dbReference>
<keyword evidence="4" id="KW-1185">Reference proteome</keyword>
<dbReference type="PROSITE" id="PS51910">
    <property type="entry name" value="GH18_2"/>
    <property type="match status" value="1"/>
</dbReference>
<dbReference type="SMART" id="SM00636">
    <property type="entry name" value="Glyco_18"/>
    <property type="match status" value="1"/>
</dbReference>
<dbReference type="Gene3D" id="3.20.20.80">
    <property type="entry name" value="Glycosidases"/>
    <property type="match status" value="1"/>
</dbReference>
<gene>
    <name evidence="3" type="ORF">LJD61_04940</name>
</gene>
<dbReference type="InterPro" id="IPR029070">
    <property type="entry name" value="Chitinase_insertion_sf"/>
</dbReference>
<protein>
    <submittedName>
        <fullName evidence="3">SH3 domain-containing protein</fullName>
    </submittedName>
</protein>
<dbReference type="Pfam" id="PF00704">
    <property type="entry name" value="Glyco_hydro_18"/>
    <property type="match status" value="1"/>
</dbReference>
<dbReference type="InterPro" id="IPR003646">
    <property type="entry name" value="SH3-like_bac-type"/>
</dbReference>
<evidence type="ECO:0000259" key="2">
    <source>
        <dbReference type="PROSITE" id="PS51910"/>
    </source>
</evidence>
<dbReference type="PANTHER" id="PTHR46066">
    <property type="entry name" value="CHITINASE DOMAIN-CONTAINING PROTEIN 1 FAMILY MEMBER"/>
    <property type="match status" value="1"/>
</dbReference>
<dbReference type="SUPFAM" id="SSF51445">
    <property type="entry name" value="(Trans)glycosidases"/>
    <property type="match status" value="1"/>
</dbReference>
<keyword evidence="1" id="KW-0812">Transmembrane</keyword>
<keyword evidence="1" id="KW-0472">Membrane</keyword>
<keyword evidence="1" id="KW-1133">Transmembrane helix</keyword>
<evidence type="ECO:0000313" key="3">
    <source>
        <dbReference type="EMBL" id="MCQ1528892.1"/>
    </source>
</evidence>
<feature type="domain" description="GH18" evidence="2">
    <location>
        <begin position="236"/>
        <end position="552"/>
    </location>
</feature>
<dbReference type="Gene3D" id="3.10.50.10">
    <property type="match status" value="1"/>
</dbReference>
<dbReference type="Proteomes" id="UP001651880">
    <property type="component" value="Unassembled WGS sequence"/>
</dbReference>
<feature type="transmembrane region" description="Helical" evidence="1">
    <location>
        <begin position="7"/>
        <end position="26"/>
    </location>
</feature>
<dbReference type="InterPro" id="IPR036582">
    <property type="entry name" value="Mao_N_sf"/>
</dbReference>
<dbReference type="InterPro" id="IPR001223">
    <property type="entry name" value="Glyco_hydro18_cat"/>
</dbReference>
<proteinExistence type="predicted"/>
<dbReference type="Gene3D" id="3.30.457.10">
    <property type="entry name" value="Copper amine oxidase-like, N-terminal domain"/>
    <property type="match status" value="1"/>
</dbReference>
<dbReference type="InterPro" id="IPR012854">
    <property type="entry name" value="Cu_amine_oxidase-like_N"/>
</dbReference>
<comment type="caution">
    <text evidence="3">The sequence shown here is derived from an EMBL/GenBank/DDBJ whole genome shotgun (WGS) entry which is preliminary data.</text>
</comment>
<evidence type="ECO:0000256" key="1">
    <source>
        <dbReference type="SAM" id="Phobius"/>
    </source>
</evidence>
<dbReference type="PANTHER" id="PTHR46066:SF2">
    <property type="entry name" value="CHITINASE DOMAIN-CONTAINING PROTEIN 1"/>
    <property type="match status" value="1"/>
</dbReference>
<dbReference type="RefSeq" id="WP_255226405.1">
    <property type="nucleotide sequence ID" value="NZ_JAJEKE010000002.1"/>
</dbReference>
<dbReference type="Pfam" id="PF08239">
    <property type="entry name" value="SH3_3"/>
    <property type="match status" value="1"/>
</dbReference>
<name>A0ABT1NCC2_9FIRM</name>
<dbReference type="Pfam" id="PF07833">
    <property type="entry name" value="Cu_amine_oxidN1"/>
    <property type="match status" value="1"/>
</dbReference>